<dbReference type="EC" id="2.4.1.80" evidence="5"/>
<dbReference type="EMBL" id="JAEUBG010000519">
    <property type="protein sequence ID" value="KAH3688130.1"/>
    <property type="molecule type" value="Genomic_DNA"/>
</dbReference>
<sequence>MFSILTILGAICIIWWLAILSISLIGHFEIMNNFNSIKRKPENVKLDAEGLVMDDDLLLEGVTILRPIKGIDPDLEKCLESCLLQNYPSNKFQVIFCVEDPNDPSIPIVLKLLKKHQGTKDCQLLIESANFGPNPKVNNLAKGYKAAKFDIIWVLDSNVWVNPGTLVRSVISLRQSLDNGKKTTDRPVKLVHHVPIAVNEPGSNATMGAKLDEMFLLTSHAKFYVFFNKASIDSCVNGKSNLYRRSSLDECVNKISQGQLSVTSQDNSSDAREFIGPGEGLRFFSRYIGEDNMIGIGLWRLGGRQGMTGDVAVQPMNNNKGADDSSVNLYQLSVSDYVKRRVRWLRVRKYMVLAATLVEPTTESIVIGLMGCSGLCQIVLNSFDFFWWLFALHECVWCYIDFSQFTAVVNFANVDELAFKSNNDSSQNQIGLNKHIQFWSEWLPIWLLRELLALPIWIIAMCGGTIDWRNKPFKINSDLSAVPL</sequence>
<keyword evidence="9 15" id="KW-0812">Transmembrane</keyword>
<evidence type="ECO:0000256" key="11">
    <source>
        <dbReference type="ARBA" id="ARBA00023136"/>
    </source>
</evidence>
<dbReference type="OrthoDB" id="1483400at2759"/>
<dbReference type="AlphaFoldDB" id="A0A9P8TRA1"/>
<keyword evidence="10 15" id="KW-1133">Transmembrane helix</keyword>
<comment type="pathway">
    <text evidence="2">Lipid metabolism; sphingolipid metabolism.</text>
</comment>
<dbReference type="CDD" id="cd02520">
    <property type="entry name" value="Glucosylceramide_synthase"/>
    <property type="match status" value="1"/>
</dbReference>
<keyword evidence="17" id="KW-1185">Reference proteome</keyword>
<evidence type="ECO:0000256" key="13">
    <source>
        <dbReference type="ARBA" id="ARBA00031543"/>
    </source>
</evidence>
<keyword evidence="7" id="KW-0328">Glycosyltransferase</keyword>
<evidence type="ECO:0000256" key="15">
    <source>
        <dbReference type="SAM" id="Phobius"/>
    </source>
</evidence>
<comment type="subcellular location">
    <subcellularLocation>
        <location evidence="1">Membrane</location>
        <topology evidence="1">Multi-pass membrane protein</topology>
    </subcellularLocation>
</comment>
<dbReference type="Proteomes" id="UP000774326">
    <property type="component" value="Unassembled WGS sequence"/>
</dbReference>
<protein>
    <recommendedName>
        <fullName evidence="6">Ceramide glucosyltransferase</fullName>
        <ecNumber evidence="5">2.4.1.80</ecNumber>
    </recommendedName>
    <alternativeName>
        <fullName evidence="13">Glucosylceramide synthase</fullName>
    </alternativeName>
    <alternativeName>
        <fullName evidence="14">UDP-glucose ceramide glucosyltransferase</fullName>
    </alternativeName>
    <alternativeName>
        <fullName evidence="12">UDP-glucose:N-acylsphingosine D-glucosyltransferase</fullName>
    </alternativeName>
</protein>
<dbReference type="Pfam" id="PF13506">
    <property type="entry name" value="Glyco_transf_21"/>
    <property type="match status" value="1"/>
</dbReference>
<dbReference type="GO" id="GO:0008120">
    <property type="term" value="F:ceramide glucosyltransferase activity"/>
    <property type="evidence" value="ECO:0007669"/>
    <property type="project" value="UniProtKB-EC"/>
</dbReference>
<accession>A0A9P8TRA1</accession>
<organism evidence="16 17">
    <name type="scientific">Wickerhamomyces pijperi</name>
    <name type="common">Yeast</name>
    <name type="synonym">Pichia pijperi</name>
    <dbReference type="NCBI Taxonomy" id="599730"/>
    <lineage>
        <taxon>Eukaryota</taxon>
        <taxon>Fungi</taxon>
        <taxon>Dikarya</taxon>
        <taxon>Ascomycota</taxon>
        <taxon>Saccharomycotina</taxon>
        <taxon>Saccharomycetes</taxon>
        <taxon>Phaffomycetales</taxon>
        <taxon>Wickerhamomycetaceae</taxon>
        <taxon>Wickerhamomyces</taxon>
    </lineage>
</organism>
<dbReference type="GO" id="GO:0006679">
    <property type="term" value="P:glucosylceramide biosynthetic process"/>
    <property type="evidence" value="ECO:0007669"/>
    <property type="project" value="TreeGrafter"/>
</dbReference>
<evidence type="ECO:0000256" key="14">
    <source>
        <dbReference type="ARBA" id="ARBA00032575"/>
    </source>
</evidence>
<evidence type="ECO:0000256" key="6">
    <source>
        <dbReference type="ARBA" id="ARBA00019988"/>
    </source>
</evidence>
<reference evidence="16" key="1">
    <citation type="journal article" date="2021" name="Open Biol.">
        <title>Shared evolutionary footprints suggest mitochondrial oxidative damage underlies multiple complex I losses in fungi.</title>
        <authorList>
            <person name="Schikora-Tamarit M.A."/>
            <person name="Marcet-Houben M."/>
            <person name="Nosek J."/>
            <person name="Gabaldon T."/>
        </authorList>
    </citation>
    <scope>NUCLEOTIDE SEQUENCE</scope>
    <source>
        <strain evidence="16">CBS2887</strain>
    </source>
</reference>
<evidence type="ECO:0000256" key="10">
    <source>
        <dbReference type="ARBA" id="ARBA00022989"/>
    </source>
</evidence>
<evidence type="ECO:0000256" key="3">
    <source>
        <dbReference type="ARBA" id="ARBA00004991"/>
    </source>
</evidence>
<keyword evidence="8" id="KW-0808">Transferase</keyword>
<dbReference type="GO" id="GO:0016020">
    <property type="term" value="C:membrane"/>
    <property type="evidence" value="ECO:0007669"/>
    <property type="project" value="UniProtKB-SubCell"/>
</dbReference>
<evidence type="ECO:0000256" key="9">
    <source>
        <dbReference type="ARBA" id="ARBA00022692"/>
    </source>
</evidence>
<evidence type="ECO:0000256" key="8">
    <source>
        <dbReference type="ARBA" id="ARBA00022679"/>
    </source>
</evidence>
<gene>
    <name evidence="16" type="ORF">WICPIJ_000901</name>
</gene>
<evidence type="ECO:0000256" key="5">
    <source>
        <dbReference type="ARBA" id="ARBA00012699"/>
    </source>
</evidence>
<evidence type="ECO:0000256" key="7">
    <source>
        <dbReference type="ARBA" id="ARBA00022676"/>
    </source>
</evidence>
<evidence type="ECO:0000256" key="12">
    <source>
        <dbReference type="ARBA" id="ARBA00031017"/>
    </source>
</evidence>
<comment type="similarity">
    <text evidence="4">Belongs to the glycosyltransferase 2 family.</text>
</comment>
<reference evidence="16" key="2">
    <citation type="submission" date="2021-01" db="EMBL/GenBank/DDBJ databases">
        <authorList>
            <person name="Schikora-Tamarit M.A."/>
        </authorList>
    </citation>
    <scope>NUCLEOTIDE SEQUENCE</scope>
    <source>
        <strain evidence="16">CBS2887</strain>
    </source>
</reference>
<evidence type="ECO:0000256" key="4">
    <source>
        <dbReference type="ARBA" id="ARBA00006739"/>
    </source>
</evidence>
<evidence type="ECO:0000313" key="17">
    <source>
        <dbReference type="Proteomes" id="UP000774326"/>
    </source>
</evidence>
<dbReference type="PANTHER" id="PTHR12726:SF0">
    <property type="entry name" value="CERAMIDE GLUCOSYLTRANSFERASE"/>
    <property type="match status" value="1"/>
</dbReference>
<dbReference type="PANTHER" id="PTHR12726">
    <property type="entry name" value="CERAMIDE GLUCOSYLTRANSFERASE"/>
    <property type="match status" value="1"/>
</dbReference>
<comment type="pathway">
    <text evidence="3">Sphingolipid metabolism.</text>
</comment>
<dbReference type="Gene3D" id="3.90.550.10">
    <property type="entry name" value="Spore Coat Polysaccharide Biosynthesis Protein SpsA, Chain A"/>
    <property type="match status" value="1"/>
</dbReference>
<feature type="transmembrane region" description="Helical" evidence="15">
    <location>
        <begin position="6"/>
        <end position="30"/>
    </location>
</feature>
<evidence type="ECO:0000313" key="16">
    <source>
        <dbReference type="EMBL" id="KAH3688130.1"/>
    </source>
</evidence>
<keyword evidence="11 15" id="KW-0472">Membrane</keyword>
<proteinExistence type="inferred from homology"/>
<evidence type="ECO:0000256" key="1">
    <source>
        <dbReference type="ARBA" id="ARBA00004141"/>
    </source>
</evidence>
<dbReference type="InterPro" id="IPR025993">
    <property type="entry name" value="Ceramide_glucosylTrfase"/>
</dbReference>
<comment type="caution">
    <text evidence="16">The sequence shown here is derived from an EMBL/GenBank/DDBJ whole genome shotgun (WGS) entry which is preliminary data.</text>
</comment>
<name>A0A9P8TRA1_WICPI</name>
<evidence type="ECO:0000256" key="2">
    <source>
        <dbReference type="ARBA" id="ARBA00004760"/>
    </source>
</evidence>
<dbReference type="SUPFAM" id="SSF53448">
    <property type="entry name" value="Nucleotide-diphospho-sugar transferases"/>
    <property type="match status" value="1"/>
</dbReference>
<dbReference type="InterPro" id="IPR029044">
    <property type="entry name" value="Nucleotide-diphossugar_trans"/>
</dbReference>